<dbReference type="Proteomes" id="UP000619743">
    <property type="component" value="Unassembled WGS sequence"/>
</dbReference>
<dbReference type="PANTHER" id="PTHR40278">
    <property type="entry name" value="DNA UTILIZATION PROTEIN HOFN"/>
    <property type="match status" value="1"/>
</dbReference>
<dbReference type="GO" id="GO:0043107">
    <property type="term" value="P:type IV pilus-dependent motility"/>
    <property type="evidence" value="ECO:0007669"/>
    <property type="project" value="TreeGrafter"/>
</dbReference>
<gene>
    <name evidence="3" type="primary">pilN</name>
    <name evidence="3" type="ORF">GCM10011369_01370</name>
</gene>
<evidence type="ECO:0000256" key="2">
    <source>
        <dbReference type="SAM" id="Phobius"/>
    </source>
</evidence>
<name>A0A8J2U1M7_9GAMM</name>
<keyword evidence="2" id="KW-1133">Transmembrane helix</keyword>
<sequence>MSRINLLPWREEAKQKQQQEYLTMLLAAAIAAALIMFAVSSFYGSKIATQQARNNYLKQETAILDKKIQELNDLKQRKKDLEQRLKLVQELQLSRNLLTQLFNAMADIIPAGVYLTRVEKTGRLLKIEGISESNNRLANLVRNIDGLAWLQSPSIQTIEVDEIRPKLLSKFVMTVQIVEQELVSSEQGGKADGN</sequence>
<keyword evidence="1" id="KW-0175">Coiled coil</keyword>
<keyword evidence="2" id="KW-0812">Transmembrane</keyword>
<keyword evidence="2" id="KW-0472">Membrane</keyword>
<dbReference type="RefSeq" id="WP_087504142.1">
    <property type="nucleotide sequence ID" value="NZ_BMDX01000001.1"/>
</dbReference>
<dbReference type="GO" id="GO:0043683">
    <property type="term" value="P:type IV pilus assembly"/>
    <property type="evidence" value="ECO:0007669"/>
    <property type="project" value="TreeGrafter"/>
</dbReference>
<evidence type="ECO:0000256" key="1">
    <source>
        <dbReference type="SAM" id="Coils"/>
    </source>
</evidence>
<dbReference type="Pfam" id="PF05137">
    <property type="entry name" value="PilN"/>
    <property type="match status" value="1"/>
</dbReference>
<dbReference type="OrthoDB" id="5296173at2"/>
<evidence type="ECO:0000313" key="4">
    <source>
        <dbReference type="Proteomes" id="UP000619743"/>
    </source>
</evidence>
<proteinExistence type="predicted"/>
<keyword evidence="4" id="KW-1185">Reference proteome</keyword>
<dbReference type="EMBL" id="BMDX01000001">
    <property type="protein sequence ID" value="GGA63742.1"/>
    <property type="molecule type" value="Genomic_DNA"/>
</dbReference>
<dbReference type="InterPro" id="IPR052534">
    <property type="entry name" value="Extracell_DNA_Util/SecSys_Comp"/>
</dbReference>
<feature type="transmembrane region" description="Helical" evidence="2">
    <location>
        <begin position="21"/>
        <end position="43"/>
    </location>
</feature>
<reference evidence="4" key="1">
    <citation type="journal article" date="2019" name="Int. J. Syst. Evol. Microbiol.">
        <title>The Global Catalogue of Microorganisms (GCM) 10K type strain sequencing project: providing services to taxonomists for standard genome sequencing and annotation.</title>
        <authorList>
            <consortium name="The Broad Institute Genomics Platform"/>
            <consortium name="The Broad Institute Genome Sequencing Center for Infectious Disease"/>
            <person name="Wu L."/>
            <person name="Ma J."/>
        </authorList>
    </citation>
    <scope>NUCLEOTIDE SEQUENCE [LARGE SCALE GENOMIC DNA]</scope>
    <source>
        <strain evidence="4">CGMCC 1.10130</strain>
    </source>
</reference>
<accession>A0A8J2U1M7</accession>
<comment type="caution">
    <text evidence="3">The sequence shown here is derived from an EMBL/GenBank/DDBJ whole genome shotgun (WGS) entry which is preliminary data.</text>
</comment>
<dbReference type="AlphaFoldDB" id="A0A8J2U1M7"/>
<evidence type="ECO:0000313" key="3">
    <source>
        <dbReference type="EMBL" id="GGA63742.1"/>
    </source>
</evidence>
<dbReference type="PANTHER" id="PTHR40278:SF2">
    <property type="entry name" value="TYPE IV PILUS INNER MEMBRANE COMPONENT PILN"/>
    <property type="match status" value="1"/>
</dbReference>
<feature type="coiled-coil region" evidence="1">
    <location>
        <begin position="57"/>
        <end position="91"/>
    </location>
</feature>
<organism evidence="3 4">
    <name type="scientific">Neiella marina</name>
    <dbReference type="NCBI Taxonomy" id="508461"/>
    <lineage>
        <taxon>Bacteria</taxon>
        <taxon>Pseudomonadati</taxon>
        <taxon>Pseudomonadota</taxon>
        <taxon>Gammaproteobacteria</taxon>
        <taxon>Alteromonadales</taxon>
        <taxon>Echinimonadaceae</taxon>
        <taxon>Neiella</taxon>
    </lineage>
</organism>
<protein>
    <submittedName>
        <fullName evidence="3">Pilus assembly protein PilN</fullName>
    </submittedName>
</protein>
<dbReference type="InterPro" id="IPR007813">
    <property type="entry name" value="PilN"/>
</dbReference>